<accession>A0ACC2FMS1</accession>
<evidence type="ECO:0000313" key="1">
    <source>
        <dbReference type="EMBL" id="KAJ7992676.1"/>
    </source>
</evidence>
<sequence>MADILTLVFRTFMKPCQVIDIAPSKCTTLVIGDHSINRSLLLLAAVTAASQLGIKVSFFTHDQIQSLPKSLQDSMSNLGTDNLKKIKFAYPSSLEDLLLDVASLHESFSGSAAPTSLIIVDGLERYLRVPGSTSGLQQAELSSASHISALLFDTAVFLTQILEERATSLAPCRVIASFQPEGEGHVGRGPSAPDPVLSVLDRYFQMRCTLDRHRPSAPAAAVGPQDTWSVYLSGAGVTDTSPAEDVENPGLPRQLQMVIGTSGSMEFTFVSSQLT</sequence>
<comment type="caution">
    <text evidence="1">The sequence shown here is derived from an EMBL/GenBank/DDBJ whole genome shotgun (WGS) entry which is preliminary data.</text>
</comment>
<organism evidence="1 2">
    <name type="scientific">Dallia pectoralis</name>
    <name type="common">Alaska blackfish</name>
    <dbReference type="NCBI Taxonomy" id="75939"/>
    <lineage>
        <taxon>Eukaryota</taxon>
        <taxon>Metazoa</taxon>
        <taxon>Chordata</taxon>
        <taxon>Craniata</taxon>
        <taxon>Vertebrata</taxon>
        <taxon>Euteleostomi</taxon>
        <taxon>Actinopterygii</taxon>
        <taxon>Neopterygii</taxon>
        <taxon>Teleostei</taxon>
        <taxon>Protacanthopterygii</taxon>
        <taxon>Esociformes</taxon>
        <taxon>Umbridae</taxon>
        <taxon>Dallia</taxon>
    </lineage>
</organism>
<evidence type="ECO:0000313" key="2">
    <source>
        <dbReference type="Proteomes" id="UP001157502"/>
    </source>
</evidence>
<dbReference type="EMBL" id="CM055752">
    <property type="protein sequence ID" value="KAJ7992676.1"/>
    <property type="molecule type" value="Genomic_DNA"/>
</dbReference>
<dbReference type="Proteomes" id="UP001157502">
    <property type="component" value="Chromosome 25"/>
</dbReference>
<protein>
    <submittedName>
        <fullName evidence="1">Uncharacterized protein</fullName>
    </submittedName>
</protein>
<gene>
    <name evidence="1" type="ORF">DPEC_G00281150</name>
</gene>
<reference evidence="1" key="1">
    <citation type="submission" date="2021-05" db="EMBL/GenBank/DDBJ databases">
        <authorList>
            <person name="Pan Q."/>
            <person name="Jouanno E."/>
            <person name="Zahm M."/>
            <person name="Klopp C."/>
            <person name="Cabau C."/>
            <person name="Louis A."/>
            <person name="Berthelot C."/>
            <person name="Parey E."/>
            <person name="Roest Crollius H."/>
            <person name="Montfort J."/>
            <person name="Robinson-Rechavi M."/>
            <person name="Bouchez O."/>
            <person name="Lampietro C."/>
            <person name="Lopez Roques C."/>
            <person name="Donnadieu C."/>
            <person name="Postlethwait J."/>
            <person name="Bobe J."/>
            <person name="Dillon D."/>
            <person name="Chandos A."/>
            <person name="von Hippel F."/>
            <person name="Guiguen Y."/>
        </authorList>
    </citation>
    <scope>NUCLEOTIDE SEQUENCE</scope>
    <source>
        <strain evidence="1">YG-Jan2019</strain>
    </source>
</reference>
<keyword evidence="2" id="KW-1185">Reference proteome</keyword>
<name>A0ACC2FMS1_DALPE</name>
<proteinExistence type="predicted"/>